<reference evidence="1 2" key="1">
    <citation type="journal article" date="2018" name="Gigascience">
        <title>Genomes of trombidid mites reveal novel predicted allergens and laterally-transferred genes associated with secondary metabolism.</title>
        <authorList>
            <person name="Dong X."/>
            <person name="Chaisiri K."/>
            <person name="Xia D."/>
            <person name="Armstrong S.D."/>
            <person name="Fang Y."/>
            <person name="Donnelly M.J."/>
            <person name="Kadowaki T."/>
            <person name="McGarry J.W."/>
            <person name="Darby A.C."/>
            <person name="Makepeace B.L."/>
        </authorList>
    </citation>
    <scope>NUCLEOTIDE SEQUENCE [LARGE SCALE GENOMIC DNA]</scope>
    <source>
        <strain evidence="1">UoL-UT</strain>
    </source>
</reference>
<feature type="non-terminal residue" evidence="1">
    <location>
        <position position="1"/>
    </location>
</feature>
<gene>
    <name evidence="1" type="ORF">B4U80_01466</name>
</gene>
<dbReference type="Proteomes" id="UP000288716">
    <property type="component" value="Unassembled WGS sequence"/>
</dbReference>
<accession>A0A443QXW3</accession>
<keyword evidence="2" id="KW-1185">Reference proteome</keyword>
<dbReference type="AlphaFoldDB" id="A0A443QXW3"/>
<evidence type="ECO:0000313" key="1">
    <source>
        <dbReference type="EMBL" id="RWS07833.1"/>
    </source>
</evidence>
<comment type="caution">
    <text evidence="1">The sequence shown here is derived from an EMBL/GenBank/DDBJ whole genome shotgun (WGS) entry which is preliminary data.</text>
</comment>
<dbReference type="EMBL" id="NCKV01051071">
    <property type="protein sequence ID" value="RWS07833.1"/>
    <property type="molecule type" value="Genomic_DNA"/>
</dbReference>
<evidence type="ECO:0000313" key="2">
    <source>
        <dbReference type="Proteomes" id="UP000288716"/>
    </source>
</evidence>
<organism evidence="1 2">
    <name type="scientific">Leptotrombidium deliense</name>
    <dbReference type="NCBI Taxonomy" id="299467"/>
    <lineage>
        <taxon>Eukaryota</taxon>
        <taxon>Metazoa</taxon>
        <taxon>Ecdysozoa</taxon>
        <taxon>Arthropoda</taxon>
        <taxon>Chelicerata</taxon>
        <taxon>Arachnida</taxon>
        <taxon>Acari</taxon>
        <taxon>Acariformes</taxon>
        <taxon>Trombidiformes</taxon>
        <taxon>Prostigmata</taxon>
        <taxon>Anystina</taxon>
        <taxon>Parasitengona</taxon>
        <taxon>Trombiculoidea</taxon>
        <taxon>Trombiculidae</taxon>
        <taxon>Leptotrombidium</taxon>
    </lineage>
</organism>
<protein>
    <submittedName>
        <fullName evidence="1">Uncharacterized protein</fullName>
    </submittedName>
</protein>
<sequence>LFIDVFSQKVNYNDYMLMMTALNIRQLAALAFVPVDHIQSSFTILLDSPFFRNNQLALMSILDYFESTWIGRTIRVKYTTSSES</sequence>
<dbReference type="OrthoDB" id="6500349at2759"/>
<name>A0A443QXW3_9ACAR</name>
<proteinExistence type="predicted"/>
<dbReference type="VEuPathDB" id="VectorBase:LDEU014139"/>